<feature type="non-terminal residue" evidence="1">
    <location>
        <position position="1"/>
    </location>
</feature>
<name>A0A4R5PUD2_9PROT</name>
<accession>A0A4R5PUD2</accession>
<proteinExistence type="predicted"/>
<reference evidence="1 2" key="1">
    <citation type="journal article" date="2016" name="J. Microbiol.">
        <title>Dankookia rubra gen. nov., sp. nov., an alphaproteobacterium isolated from sediment of a shallow stream.</title>
        <authorList>
            <person name="Kim W.H."/>
            <person name="Kim D.H."/>
            <person name="Kang K."/>
            <person name="Ahn T.Y."/>
        </authorList>
    </citation>
    <scope>NUCLEOTIDE SEQUENCE [LARGE SCALE GENOMIC DNA]</scope>
    <source>
        <strain evidence="1 2">JCM30602</strain>
    </source>
</reference>
<dbReference type="NCBIfam" id="TIGR02122">
    <property type="entry name" value="TRAP_TAXI"/>
    <property type="match status" value="1"/>
</dbReference>
<dbReference type="Gene3D" id="3.40.190.10">
    <property type="entry name" value="Periplasmic binding protein-like II"/>
    <property type="match status" value="1"/>
</dbReference>
<gene>
    <name evidence="1" type="ORF">E2C06_37000</name>
</gene>
<comment type="caution">
    <text evidence="1">The sequence shown here is derived from an EMBL/GenBank/DDBJ whole genome shotgun (WGS) entry which is preliminary data.</text>
</comment>
<dbReference type="EMBL" id="SMSJ01000364">
    <property type="protein sequence ID" value="TDH49751.1"/>
    <property type="molecule type" value="Genomic_DNA"/>
</dbReference>
<dbReference type="InterPro" id="IPR011852">
    <property type="entry name" value="TRAP_TAXI"/>
</dbReference>
<dbReference type="PANTHER" id="PTHR42941:SF1">
    <property type="entry name" value="SLL1037 PROTEIN"/>
    <property type="match status" value="1"/>
</dbReference>
<dbReference type="SUPFAM" id="SSF53850">
    <property type="entry name" value="Periplasmic binding protein-like II"/>
    <property type="match status" value="1"/>
</dbReference>
<evidence type="ECO:0000313" key="2">
    <source>
        <dbReference type="Proteomes" id="UP000295096"/>
    </source>
</evidence>
<dbReference type="RefSeq" id="WP_133293442.1">
    <property type="nucleotide sequence ID" value="NZ_SMSJ01000364.1"/>
</dbReference>
<dbReference type="AlphaFoldDB" id="A0A4R5PUD2"/>
<feature type="non-terminal residue" evidence="1">
    <location>
        <position position="149"/>
    </location>
</feature>
<keyword evidence="2" id="KW-1185">Reference proteome</keyword>
<organism evidence="1 2">
    <name type="scientific">Dankookia rubra</name>
    <dbReference type="NCBI Taxonomy" id="1442381"/>
    <lineage>
        <taxon>Bacteria</taxon>
        <taxon>Pseudomonadati</taxon>
        <taxon>Pseudomonadota</taxon>
        <taxon>Alphaproteobacteria</taxon>
        <taxon>Acetobacterales</taxon>
        <taxon>Roseomonadaceae</taxon>
        <taxon>Dankookia</taxon>
    </lineage>
</organism>
<protein>
    <submittedName>
        <fullName evidence="1">TAXI family TRAP transporter solute-binding subunit</fullName>
    </submittedName>
</protein>
<evidence type="ECO:0000313" key="1">
    <source>
        <dbReference type="EMBL" id="TDH49751.1"/>
    </source>
</evidence>
<sequence>SGDPAVQAEALAAGHIDAFWQGAVVPIPSLLLALGRADAVVFGLPAPLVTAITARLPYLSPTTLPPGTYPGQAAPIESFGAWNFIVANAALPEAQAYDLTNRVLSARDPASEIHPSAAATRAANAGTNRVLPFHPGAARFYREQGIALA</sequence>
<dbReference type="OrthoDB" id="8477520at2"/>
<dbReference type="Proteomes" id="UP000295096">
    <property type="component" value="Unassembled WGS sequence"/>
</dbReference>
<dbReference type="Pfam" id="PF16868">
    <property type="entry name" value="NMT1_3"/>
    <property type="match status" value="1"/>
</dbReference>
<dbReference type="PANTHER" id="PTHR42941">
    <property type="entry name" value="SLL1037 PROTEIN"/>
    <property type="match status" value="1"/>
</dbReference>